<name>A0A9P5NGC5_GYMJU</name>
<dbReference type="Proteomes" id="UP000724874">
    <property type="component" value="Unassembled WGS sequence"/>
</dbReference>
<dbReference type="InterPro" id="IPR027417">
    <property type="entry name" value="P-loop_NTPase"/>
</dbReference>
<dbReference type="InterPro" id="IPR007111">
    <property type="entry name" value="NACHT_NTPase"/>
</dbReference>
<dbReference type="EMBL" id="JADNYJ010000128">
    <property type="protein sequence ID" value="KAF8881833.1"/>
    <property type="molecule type" value="Genomic_DNA"/>
</dbReference>
<evidence type="ECO:0000256" key="1">
    <source>
        <dbReference type="ARBA" id="ARBA00022737"/>
    </source>
</evidence>
<dbReference type="OrthoDB" id="5967843at2759"/>
<evidence type="ECO:0000259" key="2">
    <source>
        <dbReference type="PROSITE" id="PS50837"/>
    </source>
</evidence>
<dbReference type="PANTHER" id="PTHR10039">
    <property type="entry name" value="AMELOGENIN"/>
    <property type="match status" value="1"/>
</dbReference>
<keyword evidence="4" id="KW-1185">Reference proteome</keyword>
<proteinExistence type="predicted"/>
<feature type="domain" description="NACHT" evidence="2">
    <location>
        <begin position="144"/>
        <end position="296"/>
    </location>
</feature>
<evidence type="ECO:0000313" key="4">
    <source>
        <dbReference type="Proteomes" id="UP000724874"/>
    </source>
</evidence>
<dbReference type="Gene3D" id="3.40.50.300">
    <property type="entry name" value="P-loop containing nucleotide triphosphate hydrolases"/>
    <property type="match status" value="1"/>
</dbReference>
<sequence>MSRSGVDDTPPKFYIADFESKLRIWDEGREGKRFPAKELRNLLIRVVSQVGHSKQQQLLFGSNNLITGGTFIQQNQQYSIGNVHVQGEGGFEILKRAVAPSAFHDSGERFDPPRCHPNTRTAVLEKIVEWAMGKGASAEMAKAFVMWLYGPAGAGKSAIAQTISELCKEGGSLLASFFFSRTDPARNHARSLVSSIIYQTIQRLPQAKKSIVDLIERDPLIFTRSLDTQFTTLLFEPLRSLVECGEVQHLPLLIVIDGLDECAEPAVQANILEVLCTEYRQRYQPLNIRFLIASRPELHITFAFSSRFTDLTGLALDNTYHPNRDINLFLQDKFADISRTHLYRRTILPGWPGQDIIDNLVDKSSGQFIYASTPTKRLEVVLGLRPALQHMPFAQLDALYSHLLSSVDDVGIILNILGLVILGIDTTTTTLEAILGLESGDIPVLLGDLASLIFHASLKDFLFDHSRSKEMHIDPILRHAQYAHLGFQCLGNIEKGWSFATTRDILRSILYHLKFASLTTQLHNDIMTFDPHRLRALFDSQGWSDVPDVSNFWCSLLKLLDSLTWDNATELHALQLKKFDQFLIANLAGYYSEPFLTFVVTMIFVNPKKKTIIPQARKEITNFDQSRLRILPQVYTGGKSLFEGPYLVMLREFLSDTTRCEADMVVQARCLSVLEEAAKADRGILADFLSDFQVELDDFGKLHHWLNWAVGRRPSSISYVSILDFRYHGGDDELEVVMEQRMMQLDATTNWKERT</sequence>
<protein>
    <recommendedName>
        <fullName evidence="2">NACHT domain-containing protein</fullName>
    </recommendedName>
</protein>
<dbReference type="PROSITE" id="PS50837">
    <property type="entry name" value="NACHT"/>
    <property type="match status" value="1"/>
</dbReference>
<dbReference type="PANTHER" id="PTHR10039:SF14">
    <property type="entry name" value="NACHT DOMAIN-CONTAINING PROTEIN"/>
    <property type="match status" value="1"/>
</dbReference>
<comment type="caution">
    <text evidence="3">The sequence shown here is derived from an EMBL/GenBank/DDBJ whole genome shotgun (WGS) entry which is preliminary data.</text>
</comment>
<accession>A0A9P5NGC5</accession>
<dbReference type="AlphaFoldDB" id="A0A9P5NGC5"/>
<reference evidence="3" key="1">
    <citation type="submission" date="2020-11" db="EMBL/GenBank/DDBJ databases">
        <authorList>
            <consortium name="DOE Joint Genome Institute"/>
            <person name="Ahrendt S."/>
            <person name="Riley R."/>
            <person name="Andreopoulos W."/>
            <person name="LaButti K."/>
            <person name="Pangilinan J."/>
            <person name="Ruiz-duenas F.J."/>
            <person name="Barrasa J.M."/>
            <person name="Sanchez-Garcia M."/>
            <person name="Camarero S."/>
            <person name="Miyauchi S."/>
            <person name="Serrano A."/>
            <person name="Linde D."/>
            <person name="Babiker R."/>
            <person name="Drula E."/>
            <person name="Ayuso-Fernandez I."/>
            <person name="Pacheco R."/>
            <person name="Padilla G."/>
            <person name="Ferreira P."/>
            <person name="Barriuso J."/>
            <person name="Kellner H."/>
            <person name="Castanera R."/>
            <person name="Alfaro M."/>
            <person name="Ramirez L."/>
            <person name="Pisabarro A.G."/>
            <person name="Kuo A."/>
            <person name="Tritt A."/>
            <person name="Lipzen A."/>
            <person name="He G."/>
            <person name="Yan M."/>
            <person name="Ng V."/>
            <person name="Cullen D."/>
            <person name="Martin F."/>
            <person name="Rosso M.-N."/>
            <person name="Henrissat B."/>
            <person name="Hibbett D."/>
            <person name="Martinez A.T."/>
            <person name="Grigoriev I.V."/>
        </authorList>
    </citation>
    <scope>NUCLEOTIDE SEQUENCE</scope>
    <source>
        <strain evidence="3">AH 44721</strain>
    </source>
</reference>
<dbReference type="Pfam" id="PF24883">
    <property type="entry name" value="NPHP3_N"/>
    <property type="match status" value="1"/>
</dbReference>
<dbReference type="InterPro" id="IPR056884">
    <property type="entry name" value="NPHP3-like_N"/>
</dbReference>
<gene>
    <name evidence="3" type="ORF">CPB84DRAFT_1827978</name>
</gene>
<evidence type="ECO:0000313" key="3">
    <source>
        <dbReference type="EMBL" id="KAF8881833.1"/>
    </source>
</evidence>
<dbReference type="SUPFAM" id="SSF52540">
    <property type="entry name" value="P-loop containing nucleoside triphosphate hydrolases"/>
    <property type="match status" value="1"/>
</dbReference>
<organism evidence="3 4">
    <name type="scientific">Gymnopilus junonius</name>
    <name type="common">Spectacular rustgill mushroom</name>
    <name type="synonym">Gymnopilus spectabilis subsp. junonius</name>
    <dbReference type="NCBI Taxonomy" id="109634"/>
    <lineage>
        <taxon>Eukaryota</taxon>
        <taxon>Fungi</taxon>
        <taxon>Dikarya</taxon>
        <taxon>Basidiomycota</taxon>
        <taxon>Agaricomycotina</taxon>
        <taxon>Agaricomycetes</taxon>
        <taxon>Agaricomycetidae</taxon>
        <taxon>Agaricales</taxon>
        <taxon>Agaricineae</taxon>
        <taxon>Hymenogastraceae</taxon>
        <taxon>Gymnopilus</taxon>
    </lineage>
</organism>
<keyword evidence="1" id="KW-0677">Repeat</keyword>